<keyword evidence="3" id="KW-1185">Reference proteome</keyword>
<dbReference type="EMBL" id="UGOD01000001">
    <property type="protein sequence ID" value="STX52388.1"/>
    <property type="molecule type" value="Genomic_DNA"/>
</dbReference>
<feature type="transmembrane region" description="Helical" evidence="1">
    <location>
        <begin position="263"/>
        <end position="287"/>
    </location>
</feature>
<dbReference type="RefSeq" id="WP_115331952.1">
    <property type="nucleotide sequence ID" value="NZ_CAAAHP010000006.1"/>
</dbReference>
<name>A0A378JNY0_9GAMM</name>
<feature type="transmembrane region" description="Helical" evidence="1">
    <location>
        <begin position="233"/>
        <end position="257"/>
    </location>
</feature>
<proteinExistence type="predicted"/>
<gene>
    <name evidence="2" type="ORF">NCTC13316_02501</name>
</gene>
<keyword evidence="1" id="KW-1133">Transmembrane helix</keyword>
<organism evidence="2 3">
    <name type="scientific">Legionella busanensis</name>
    <dbReference type="NCBI Taxonomy" id="190655"/>
    <lineage>
        <taxon>Bacteria</taxon>
        <taxon>Pseudomonadati</taxon>
        <taxon>Pseudomonadota</taxon>
        <taxon>Gammaproteobacteria</taxon>
        <taxon>Legionellales</taxon>
        <taxon>Legionellaceae</taxon>
        <taxon>Legionella</taxon>
    </lineage>
</organism>
<keyword evidence="1" id="KW-0472">Membrane</keyword>
<protein>
    <submittedName>
        <fullName evidence="2">Uncharacterized protein</fullName>
    </submittedName>
</protein>
<evidence type="ECO:0000313" key="2">
    <source>
        <dbReference type="EMBL" id="STX52388.1"/>
    </source>
</evidence>
<dbReference type="Proteomes" id="UP000254794">
    <property type="component" value="Unassembled WGS sequence"/>
</dbReference>
<dbReference type="AlphaFoldDB" id="A0A378JNY0"/>
<dbReference type="OrthoDB" id="5648655at2"/>
<accession>A0A378JNY0</accession>
<sequence length="696" mass="80855">MPIILPKFDETSIENEHINWLTYYAGQMPKSLNYFKNDLAQFLQELNIEQFSILNYPKYWSGERLLETKIKPHQNINQPAAYQEIKNWLGKQKKAAVNDPTRVKEIEKFAQNYDKYFLILKRKALILSVKQRIEALDTNNLDGLESEPFFFQFKHAINQILSQSSLINMQTRHDCLQAHLHITLACKRAHELFSEKNLGREIDLIEVLAKRVVDSYYQNAKKMTFTDAIQKDAAALTSALGLFIGLIVFVLGVGSFFFPPLFFPALILGFIGLISYLASALAVIKMVEEGFKYQRPPKLSEVVALAIEIALIPLYFYAGEILSLIGRSFHWAASTIKLLTEVWDNVLSNILPDIFFVKDTYKEATEIGSQFTKSGQLKNTTATTWSLIRSMLSSNTDDQSNSVEIFERIDKAKKYLARHMGYRPTTTNLTRKALNETLLQQFKQTHPLRKSADLIEIKRVLDDFSQFETKLNEKTKGQCLVAVNEYRDEIAKANYYLYQLSQLCNQYLIKYFDNRQFHQLTDFTQAQIEQVTFIQQKAQELINLNHQDLTEFEANLMPTSFVRYERGFVYTNLDNLEKNNEDGKEKVLPLLISRHADILFWDEGFRGWRRSREAKAILKVFNDYKSLPADARRVDTLIELKEKCQIYLTKYGNKIDMQKKGRYQYVEKLFNLIAEEINVLQDNNLTMPILVAYKAR</sequence>
<evidence type="ECO:0000313" key="3">
    <source>
        <dbReference type="Proteomes" id="UP000254794"/>
    </source>
</evidence>
<reference evidence="2 3" key="1">
    <citation type="submission" date="2018-06" db="EMBL/GenBank/DDBJ databases">
        <authorList>
            <consortium name="Pathogen Informatics"/>
            <person name="Doyle S."/>
        </authorList>
    </citation>
    <scope>NUCLEOTIDE SEQUENCE [LARGE SCALE GENOMIC DNA]</scope>
    <source>
        <strain evidence="2 3">NCTC13316</strain>
    </source>
</reference>
<keyword evidence="1" id="KW-0812">Transmembrane</keyword>
<evidence type="ECO:0000256" key="1">
    <source>
        <dbReference type="SAM" id="Phobius"/>
    </source>
</evidence>
<feature type="transmembrane region" description="Helical" evidence="1">
    <location>
        <begin position="299"/>
        <end position="318"/>
    </location>
</feature>